<organism evidence="2 3">
    <name type="scientific">Rubus argutus</name>
    <name type="common">Southern blackberry</name>
    <dbReference type="NCBI Taxonomy" id="59490"/>
    <lineage>
        <taxon>Eukaryota</taxon>
        <taxon>Viridiplantae</taxon>
        <taxon>Streptophyta</taxon>
        <taxon>Embryophyta</taxon>
        <taxon>Tracheophyta</taxon>
        <taxon>Spermatophyta</taxon>
        <taxon>Magnoliopsida</taxon>
        <taxon>eudicotyledons</taxon>
        <taxon>Gunneridae</taxon>
        <taxon>Pentapetalae</taxon>
        <taxon>rosids</taxon>
        <taxon>fabids</taxon>
        <taxon>Rosales</taxon>
        <taxon>Rosaceae</taxon>
        <taxon>Rosoideae</taxon>
        <taxon>Rosoideae incertae sedis</taxon>
        <taxon>Rubus</taxon>
    </lineage>
</organism>
<keyword evidence="1" id="KW-0472">Membrane</keyword>
<keyword evidence="3" id="KW-1185">Reference proteome</keyword>
<dbReference type="Proteomes" id="UP001457282">
    <property type="component" value="Unassembled WGS sequence"/>
</dbReference>
<dbReference type="AlphaFoldDB" id="A0AAW1XDP9"/>
<reference evidence="2 3" key="1">
    <citation type="journal article" date="2023" name="G3 (Bethesda)">
        <title>A chromosome-length genome assembly and annotation of blackberry (Rubus argutus, cv. 'Hillquist').</title>
        <authorList>
            <person name="Bruna T."/>
            <person name="Aryal R."/>
            <person name="Dudchenko O."/>
            <person name="Sargent D.J."/>
            <person name="Mead D."/>
            <person name="Buti M."/>
            <person name="Cavallini A."/>
            <person name="Hytonen T."/>
            <person name="Andres J."/>
            <person name="Pham M."/>
            <person name="Weisz D."/>
            <person name="Mascagni F."/>
            <person name="Usai G."/>
            <person name="Natali L."/>
            <person name="Bassil N."/>
            <person name="Fernandez G.E."/>
            <person name="Lomsadze A."/>
            <person name="Armour M."/>
            <person name="Olukolu B."/>
            <person name="Poorten T."/>
            <person name="Britton C."/>
            <person name="Davik J."/>
            <person name="Ashrafi H."/>
            <person name="Aiden E.L."/>
            <person name="Borodovsky M."/>
            <person name="Worthington M."/>
        </authorList>
    </citation>
    <scope>NUCLEOTIDE SEQUENCE [LARGE SCALE GENOMIC DNA]</scope>
    <source>
        <strain evidence="2">PI 553951</strain>
    </source>
</reference>
<dbReference type="EMBL" id="JBEDUW010000004">
    <property type="protein sequence ID" value="KAK9934548.1"/>
    <property type="molecule type" value="Genomic_DNA"/>
</dbReference>
<comment type="caution">
    <text evidence="2">The sequence shown here is derived from an EMBL/GenBank/DDBJ whole genome shotgun (WGS) entry which is preliminary data.</text>
</comment>
<evidence type="ECO:0000313" key="3">
    <source>
        <dbReference type="Proteomes" id="UP001457282"/>
    </source>
</evidence>
<keyword evidence="1" id="KW-0812">Transmembrane</keyword>
<keyword evidence="1" id="KW-1133">Transmembrane helix</keyword>
<evidence type="ECO:0000313" key="2">
    <source>
        <dbReference type="EMBL" id="KAK9934548.1"/>
    </source>
</evidence>
<sequence>MAHDTRLQILWLPFLLLLPLLLLLLKKLINKPQKHFPPSPPKLPIIANLHQFSLSGLSPHQNLWPPITKIRTTHALTPWSHADPRNLIS</sequence>
<feature type="transmembrane region" description="Helical" evidence="1">
    <location>
        <begin position="6"/>
        <end position="25"/>
    </location>
</feature>
<accession>A0AAW1XDP9</accession>
<protein>
    <recommendedName>
        <fullName evidence="4">Cytochrome P450</fullName>
    </recommendedName>
</protein>
<evidence type="ECO:0000256" key="1">
    <source>
        <dbReference type="SAM" id="Phobius"/>
    </source>
</evidence>
<gene>
    <name evidence="2" type="ORF">M0R45_021688</name>
</gene>
<evidence type="ECO:0008006" key="4">
    <source>
        <dbReference type="Google" id="ProtNLM"/>
    </source>
</evidence>
<proteinExistence type="predicted"/>
<name>A0AAW1XDP9_RUBAR</name>